<dbReference type="PROSITE" id="PS00061">
    <property type="entry name" value="ADH_SHORT"/>
    <property type="match status" value="1"/>
</dbReference>
<dbReference type="InterPro" id="IPR002347">
    <property type="entry name" value="SDR_fam"/>
</dbReference>
<dbReference type="CDD" id="cd05233">
    <property type="entry name" value="SDR_c"/>
    <property type="match status" value="1"/>
</dbReference>
<evidence type="ECO:0000256" key="1">
    <source>
        <dbReference type="ARBA" id="ARBA00006484"/>
    </source>
</evidence>
<name>A0A1W1D459_9ZZZZ</name>
<dbReference type="GO" id="GO:0016491">
    <property type="term" value="F:oxidoreductase activity"/>
    <property type="evidence" value="ECO:0007669"/>
    <property type="project" value="UniProtKB-KW"/>
</dbReference>
<dbReference type="InterPro" id="IPR020904">
    <property type="entry name" value="Sc_DH/Rdtase_CS"/>
</dbReference>
<keyword evidence="2" id="KW-0560">Oxidoreductase</keyword>
<evidence type="ECO:0000313" key="3">
    <source>
        <dbReference type="EMBL" id="SFV75415.1"/>
    </source>
</evidence>
<dbReference type="PANTHER" id="PTHR43639">
    <property type="entry name" value="OXIDOREDUCTASE, SHORT-CHAIN DEHYDROGENASE/REDUCTASE FAMILY (AFU_ORTHOLOGUE AFUA_5G02870)"/>
    <property type="match status" value="1"/>
</dbReference>
<dbReference type="AlphaFoldDB" id="A0A1W1D459"/>
<gene>
    <name evidence="3" type="ORF">MNB_SM-3-948</name>
</gene>
<accession>A0A1W1D459</accession>
<organism evidence="3">
    <name type="scientific">hydrothermal vent metagenome</name>
    <dbReference type="NCBI Taxonomy" id="652676"/>
    <lineage>
        <taxon>unclassified sequences</taxon>
        <taxon>metagenomes</taxon>
        <taxon>ecological metagenomes</taxon>
    </lineage>
</organism>
<dbReference type="PRINTS" id="PR00081">
    <property type="entry name" value="GDHRDH"/>
</dbReference>
<dbReference type="SUPFAM" id="SSF51735">
    <property type="entry name" value="NAD(P)-binding Rossmann-fold domains"/>
    <property type="match status" value="1"/>
</dbReference>
<reference evidence="3" key="1">
    <citation type="submission" date="2016-10" db="EMBL/GenBank/DDBJ databases">
        <authorList>
            <person name="de Groot N.N."/>
        </authorList>
    </citation>
    <scope>NUCLEOTIDE SEQUENCE</scope>
</reference>
<dbReference type="Gene3D" id="3.40.50.720">
    <property type="entry name" value="NAD(P)-binding Rossmann-like Domain"/>
    <property type="match status" value="1"/>
</dbReference>
<evidence type="ECO:0000256" key="2">
    <source>
        <dbReference type="ARBA" id="ARBA00023002"/>
    </source>
</evidence>
<comment type="similarity">
    <text evidence="1">Belongs to the short-chain dehydrogenases/reductases (SDR) family.</text>
</comment>
<dbReference type="EMBL" id="FPHP01000033">
    <property type="protein sequence ID" value="SFV75415.1"/>
    <property type="molecule type" value="Genomic_DNA"/>
</dbReference>
<dbReference type="PANTHER" id="PTHR43639:SF1">
    <property type="entry name" value="SHORT-CHAIN DEHYDROGENASE_REDUCTASE FAMILY PROTEIN"/>
    <property type="match status" value="1"/>
</dbReference>
<protein>
    <submittedName>
        <fullName evidence="3">Predicted sugar dehydrogenase TM0325</fullName>
    </submittedName>
</protein>
<dbReference type="InterPro" id="IPR036291">
    <property type="entry name" value="NAD(P)-bd_dom_sf"/>
</dbReference>
<sequence length="237" mass="26545">MKNVLITGANSGIGFATVKLFLQNGYKVFAHYNKNKDNLLKINNKNLVIKKANLLNLDETKELFVSVQNEVEYIDVLINNAALYNPVDNFENLDIENLDEVCTVNVKSPFILSKLYITLMKKFDRGRIINISSIGVKYGGSVNSMAYTISKSALETMTLAFAKEGAKHNILVNALRVGVTNTKIHHLNKSKNMQERIKMIPLQRMAEPMEIAEYIFFLSSEKNSFTTGSIITISGGE</sequence>
<dbReference type="Pfam" id="PF13561">
    <property type="entry name" value="adh_short_C2"/>
    <property type="match status" value="1"/>
</dbReference>
<proteinExistence type="inferred from homology"/>
<dbReference type="PRINTS" id="PR00080">
    <property type="entry name" value="SDRFAMILY"/>
</dbReference>